<keyword evidence="7" id="KW-0206">Cytoskeleton</keyword>
<evidence type="ECO:0000256" key="6">
    <source>
        <dbReference type="ARBA" id="ARBA00023069"/>
    </source>
</evidence>
<evidence type="ECO:0000256" key="10">
    <source>
        <dbReference type="SAM" id="Coils"/>
    </source>
</evidence>
<evidence type="ECO:0000256" key="1">
    <source>
        <dbReference type="ARBA" id="ARBA00004611"/>
    </source>
</evidence>
<evidence type="ECO:0000256" key="3">
    <source>
        <dbReference type="ARBA" id="ARBA00022490"/>
    </source>
</evidence>
<keyword evidence="6" id="KW-0969">Cilium</keyword>
<keyword evidence="13" id="KW-1185">Reference proteome</keyword>
<evidence type="ECO:0000256" key="5">
    <source>
        <dbReference type="ARBA" id="ARBA00023054"/>
    </source>
</evidence>
<feature type="region of interest" description="Disordered" evidence="11">
    <location>
        <begin position="1"/>
        <end position="33"/>
    </location>
</feature>
<dbReference type="EMBL" id="JAPFFF010000004">
    <property type="protein sequence ID" value="KAK8890873.1"/>
    <property type="molecule type" value="Genomic_DNA"/>
</dbReference>
<dbReference type="PANTHER" id="PTHR14517:SF6">
    <property type="entry name" value="RE41410P"/>
    <property type="match status" value="1"/>
</dbReference>
<name>A0ABR2KI92_9EUKA</name>
<dbReference type="Pfam" id="PF05914">
    <property type="entry name" value="RIB43A"/>
    <property type="match status" value="1"/>
</dbReference>
<dbReference type="InterPro" id="IPR008805">
    <property type="entry name" value="RIB43A"/>
</dbReference>
<evidence type="ECO:0000256" key="2">
    <source>
        <dbReference type="ARBA" id="ARBA00006875"/>
    </source>
</evidence>
<reference evidence="12 13" key="1">
    <citation type="submission" date="2024-04" db="EMBL/GenBank/DDBJ databases">
        <title>Tritrichomonas musculus Genome.</title>
        <authorList>
            <person name="Alves-Ferreira E."/>
            <person name="Grigg M."/>
            <person name="Lorenzi H."/>
            <person name="Galac M."/>
        </authorList>
    </citation>
    <scope>NUCLEOTIDE SEQUENCE [LARGE SCALE GENOMIC DNA]</scope>
    <source>
        <strain evidence="12 13">EAF2021</strain>
    </source>
</reference>
<accession>A0ABR2KI92</accession>
<protein>
    <submittedName>
        <fullName evidence="12">Protein Tax-1</fullName>
    </submittedName>
</protein>
<comment type="subcellular location">
    <subcellularLocation>
        <location evidence="1">Cytoplasm</location>
        <location evidence="1">Cytoskeleton</location>
        <location evidence="1">Flagellum axoneme</location>
    </subcellularLocation>
</comment>
<keyword evidence="5 10" id="KW-0175">Coiled coil</keyword>
<dbReference type="PANTHER" id="PTHR14517">
    <property type="entry name" value="RIB43A-RELATED"/>
    <property type="match status" value="1"/>
</dbReference>
<organism evidence="12 13">
    <name type="scientific">Tritrichomonas musculus</name>
    <dbReference type="NCBI Taxonomy" id="1915356"/>
    <lineage>
        <taxon>Eukaryota</taxon>
        <taxon>Metamonada</taxon>
        <taxon>Parabasalia</taxon>
        <taxon>Tritrichomonadida</taxon>
        <taxon>Tritrichomonadidae</taxon>
        <taxon>Tritrichomonas</taxon>
    </lineage>
</organism>
<evidence type="ECO:0000256" key="4">
    <source>
        <dbReference type="ARBA" id="ARBA00022846"/>
    </source>
</evidence>
<comment type="subunit">
    <text evidence="9">Microtubule inner protein component of sperm flagellar doublet microtubules.</text>
</comment>
<comment type="caution">
    <text evidence="12">The sequence shown here is derived from an EMBL/GenBank/DDBJ whole genome shotgun (WGS) entry which is preliminary data.</text>
</comment>
<evidence type="ECO:0000256" key="7">
    <source>
        <dbReference type="ARBA" id="ARBA00023212"/>
    </source>
</evidence>
<evidence type="ECO:0000313" key="13">
    <source>
        <dbReference type="Proteomes" id="UP001470230"/>
    </source>
</evidence>
<evidence type="ECO:0000256" key="8">
    <source>
        <dbReference type="ARBA" id="ARBA00023273"/>
    </source>
</evidence>
<sequence>MDRSSWMSPEDRDIMRSTAKRDRNETRKTTILDPRTRRIGIDIDAIQQQIQEKREREAREKARDDAFDNMVLTQQDIIMDKMEQERQARRKMAEDRDRFRMSVQQPSNSLEYDIWRPDLLKVSRPARVGDEDPTLGVSSGQIFQGEDLHISERLAAQARQRRDWYNEQMKEKQAEQRRAQMEDLQNQLVELETQKTLADLDARTEYAKSQIRREVADDNYNMFLDKRRREKEDKERDEQMNNAEMISNVRTGIISERMARRGDAPQDYRGMTIEDQKQIIDEQAAQMKDNERRRQEEREREQQWYEYQEYLKSEGDRNEATWLRRKQQEQEQLYRTRLQQEEEFKRRERYLNKEVYGKNVPDDYFYNSWGNDVR</sequence>
<comment type="similarity">
    <text evidence="2">Belongs to the RIB43A family.</text>
</comment>
<dbReference type="Proteomes" id="UP001470230">
    <property type="component" value="Unassembled WGS sequence"/>
</dbReference>
<keyword evidence="4" id="KW-0282">Flagellum</keyword>
<evidence type="ECO:0000256" key="9">
    <source>
        <dbReference type="ARBA" id="ARBA00046435"/>
    </source>
</evidence>
<feature type="coiled-coil region" evidence="10">
    <location>
        <begin position="273"/>
        <end position="343"/>
    </location>
</feature>
<proteinExistence type="inferred from homology"/>
<gene>
    <name evidence="12" type="ORF">M9Y10_028072</name>
</gene>
<evidence type="ECO:0000313" key="12">
    <source>
        <dbReference type="EMBL" id="KAK8890873.1"/>
    </source>
</evidence>
<evidence type="ECO:0000256" key="11">
    <source>
        <dbReference type="SAM" id="MobiDB-lite"/>
    </source>
</evidence>
<feature type="coiled-coil region" evidence="10">
    <location>
        <begin position="155"/>
        <end position="201"/>
    </location>
</feature>
<keyword evidence="3" id="KW-0963">Cytoplasm</keyword>
<keyword evidence="8" id="KW-0966">Cell projection</keyword>